<dbReference type="Pfam" id="PF20454">
    <property type="entry name" value="GpA_nuclease"/>
    <property type="match status" value="1"/>
</dbReference>
<evidence type="ECO:0000313" key="4">
    <source>
        <dbReference type="EMBL" id="SHE78822.1"/>
    </source>
</evidence>
<accession>A0A1M4WCX8</accession>
<reference evidence="5" key="1">
    <citation type="submission" date="2016-11" db="EMBL/GenBank/DDBJ databases">
        <authorList>
            <person name="Varghese N."/>
            <person name="Submissions S."/>
        </authorList>
    </citation>
    <scope>NUCLEOTIDE SEQUENCE [LARGE SCALE GENOMIC DNA]</scope>
    <source>
        <strain evidence="5">DSM 29326</strain>
    </source>
</reference>
<protein>
    <submittedName>
        <fullName evidence="4">Phage terminase, large subunit GpA</fullName>
    </submittedName>
</protein>
<dbReference type="GO" id="GO:0004519">
    <property type="term" value="F:endonuclease activity"/>
    <property type="evidence" value="ECO:0007669"/>
    <property type="project" value="InterPro"/>
</dbReference>
<evidence type="ECO:0000256" key="1">
    <source>
        <dbReference type="SAM" id="MobiDB-lite"/>
    </source>
</evidence>
<dbReference type="InterPro" id="IPR046454">
    <property type="entry name" value="GpA_endonuclease"/>
</dbReference>
<sequence>MIPFSSALHDGGMYRNRRYRRAAAVTAAQSGKSDNMLDVIGARLDQRPAPILYVGPTADFIRDQFEPRLMSLLDEAQTLAAKVIRGRRMKKTLKHVAGVPVRLAHGGSSSALKSDPAALALIDEYDEMLSNVKGQGDVLGLVEARGETYADFVTGVVSTCSRGLIVTDLDDDSGLRFWSKAEPDDIESAIWSLWQEGTRHHFAWPCRQCETYFVPRLDCLKWPKGATPARARAEAWVECPHCGGVLIEDDKAWMNARGDMVAPGETIRFVNDGPEIAGAPVETSTLSFWTSGLCSPFVTIGQRAETYLTALASGDHSRIQTALNASFGECYAIAGAGDVPEWEDVKATRILPYKRGVVPEQTLRVVAGVDVQGTSLYFAIRAFGARGTSWLIDYGQLFGPTDDDQVWNDLTDVLMTPIDGWQIERCLIDSGFRPNKKNPGSEHRVYSYVHQMSWLCHATKGKDVAAQPYRTAKIEVKKDGSRSKKSIEMVHLSSDFFKSLVMARLRMPLDQPGAFYLPEDISEDYCRQLVSEERIVVDGKPTWIKRQRDNHYLDCEALCAAAAYSLNVHRIPDASEAKADPKGPTVPPRRPTKGAPVEVRIPAKAAASGVSIASNESTSHLRGLGARLNGRSR</sequence>
<dbReference type="InterPro" id="IPR046453">
    <property type="entry name" value="GpA_ATPase"/>
</dbReference>
<dbReference type="AlphaFoldDB" id="A0A1M4WCX8"/>
<organism evidence="4 5">
    <name type="scientific">Loktanella atrilutea</name>
    <dbReference type="NCBI Taxonomy" id="366533"/>
    <lineage>
        <taxon>Bacteria</taxon>
        <taxon>Pseudomonadati</taxon>
        <taxon>Pseudomonadota</taxon>
        <taxon>Alphaproteobacteria</taxon>
        <taxon>Rhodobacterales</taxon>
        <taxon>Roseobacteraceae</taxon>
        <taxon>Loktanella</taxon>
    </lineage>
</organism>
<keyword evidence="5" id="KW-1185">Reference proteome</keyword>
<dbReference type="EMBL" id="FQUE01000002">
    <property type="protein sequence ID" value="SHE78822.1"/>
    <property type="molecule type" value="Genomic_DNA"/>
</dbReference>
<dbReference type="GO" id="GO:0016887">
    <property type="term" value="F:ATP hydrolysis activity"/>
    <property type="evidence" value="ECO:0007669"/>
    <property type="project" value="InterPro"/>
</dbReference>
<proteinExistence type="predicted"/>
<feature type="domain" description="Phage terminase large subunit GpA ATPase" evidence="2">
    <location>
        <begin position="14"/>
        <end position="258"/>
    </location>
</feature>
<dbReference type="STRING" id="366533.SAMN05444339_10264"/>
<feature type="domain" description="Terminase large subunit GpA endonuclease" evidence="3">
    <location>
        <begin position="286"/>
        <end position="570"/>
    </location>
</feature>
<evidence type="ECO:0000259" key="3">
    <source>
        <dbReference type="Pfam" id="PF20454"/>
    </source>
</evidence>
<evidence type="ECO:0000259" key="2">
    <source>
        <dbReference type="Pfam" id="PF05876"/>
    </source>
</evidence>
<name>A0A1M4WCX8_LOKAT</name>
<feature type="compositionally biased region" description="Polar residues" evidence="1">
    <location>
        <begin position="611"/>
        <end position="620"/>
    </location>
</feature>
<dbReference type="Pfam" id="PF05876">
    <property type="entry name" value="GpA_ATPase"/>
    <property type="match status" value="1"/>
</dbReference>
<feature type="region of interest" description="Disordered" evidence="1">
    <location>
        <begin position="575"/>
        <end position="633"/>
    </location>
</feature>
<dbReference type="Proteomes" id="UP000183987">
    <property type="component" value="Unassembled WGS sequence"/>
</dbReference>
<evidence type="ECO:0000313" key="5">
    <source>
        <dbReference type="Proteomes" id="UP000183987"/>
    </source>
</evidence>
<gene>
    <name evidence="4" type="ORF">SAMN05444339_10264</name>
</gene>